<evidence type="ECO:0000313" key="7">
    <source>
        <dbReference type="EMBL" id="HFC03531.1"/>
    </source>
</evidence>
<evidence type="ECO:0000256" key="5">
    <source>
        <dbReference type="ARBA" id="ARBA00023136"/>
    </source>
</evidence>
<feature type="transmembrane region" description="Helical" evidence="6">
    <location>
        <begin position="174"/>
        <end position="191"/>
    </location>
</feature>
<dbReference type="NCBIfam" id="TIGR00765">
    <property type="entry name" value="yihY_not_rbn"/>
    <property type="match status" value="1"/>
</dbReference>
<feature type="transmembrane region" description="Helical" evidence="6">
    <location>
        <begin position="134"/>
        <end position="154"/>
    </location>
</feature>
<organism evidence="7">
    <name type="scientific">Nitratifractor salsuginis</name>
    <dbReference type="NCBI Taxonomy" id="269261"/>
    <lineage>
        <taxon>Bacteria</taxon>
        <taxon>Pseudomonadati</taxon>
        <taxon>Campylobacterota</taxon>
        <taxon>Epsilonproteobacteria</taxon>
        <taxon>Campylobacterales</taxon>
        <taxon>Sulfurovaceae</taxon>
        <taxon>Nitratifractor</taxon>
    </lineage>
</organism>
<evidence type="ECO:0000256" key="3">
    <source>
        <dbReference type="ARBA" id="ARBA00022692"/>
    </source>
</evidence>
<accession>A0A7V2SID5</accession>
<dbReference type="Pfam" id="PF03631">
    <property type="entry name" value="Virul_fac_BrkB"/>
    <property type="match status" value="1"/>
</dbReference>
<gene>
    <name evidence="7" type="ORF">ENJ74_01540</name>
</gene>
<feature type="transmembrane region" description="Helical" evidence="6">
    <location>
        <begin position="97"/>
        <end position="113"/>
    </location>
</feature>
<dbReference type="InterPro" id="IPR017039">
    <property type="entry name" value="Virul_fac_BrkB"/>
</dbReference>
<evidence type="ECO:0000256" key="4">
    <source>
        <dbReference type="ARBA" id="ARBA00022989"/>
    </source>
</evidence>
<keyword evidence="3 6" id="KW-0812">Transmembrane</keyword>
<dbReference type="Proteomes" id="UP000885722">
    <property type="component" value="Unassembled WGS sequence"/>
</dbReference>
<proteinExistence type="predicted"/>
<dbReference type="PANTHER" id="PTHR30213">
    <property type="entry name" value="INNER MEMBRANE PROTEIN YHJD"/>
    <property type="match status" value="1"/>
</dbReference>
<evidence type="ECO:0000256" key="1">
    <source>
        <dbReference type="ARBA" id="ARBA00004651"/>
    </source>
</evidence>
<comment type="subcellular location">
    <subcellularLocation>
        <location evidence="1">Cell membrane</location>
        <topology evidence="1">Multi-pass membrane protein</topology>
    </subcellularLocation>
</comment>
<dbReference type="AlphaFoldDB" id="A0A7V2SID5"/>
<feature type="transmembrane region" description="Helical" evidence="6">
    <location>
        <begin position="203"/>
        <end position="228"/>
    </location>
</feature>
<sequence length="272" mass="31895">MLKEKKSLLKEYWLFIRDFFKDLFDDRLGFYAASMSWSTLFFIIPFMVILLVLFTHMPIFDTAYGKLHELIAKNLVSSDSATIMAHIDQFVANADKLGYIGIGYVFVAAVLFFKDYDFIVNDIFETPQRSAWGAFRTYFFLLLFLPLMLGSSFWLSRKIQTTLEAMGIAGTLHVYYLFPYLIIWLLFYLAYQFSPRGHVSPRASLTSSFIASLIWYLAKSGFLFYILYNKTYTSIYGGLSTLLFFFLWIYISWAIFLHGLRFCYLLDKDEEE</sequence>
<feature type="transmembrane region" description="Helical" evidence="6">
    <location>
        <begin position="28"/>
        <end position="54"/>
    </location>
</feature>
<name>A0A7V2SID5_9BACT</name>
<evidence type="ECO:0000256" key="6">
    <source>
        <dbReference type="SAM" id="Phobius"/>
    </source>
</evidence>
<comment type="caution">
    <text evidence="7">The sequence shown here is derived from an EMBL/GenBank/DDBJ whole genome shotgun (WGS) entry which is preliminary data.</text>
</comment>
<keyword evidence="2" id="KW-1003">Cell membrane</keyword>
<feature type="transmembrane region" description="Helical" evidence="6">
    <location>
        <begin position="234"/>
        <end position="256"/>
    </location>
</feature>
<keyword evidence="4 6" id="KW-1133">Transmembrane helix</keyword>
<dbReference type="PIRSF" id="PIRSF035875">
    <property type="entry name" value="RNase_BN"/>
    <property type="match status" value="1"/>
</dbReference>
<reference evidence="7" key="1">
    <citation type="journal article" date="2020" name="mSystems">
        <title>Genome- and Community-Level Interaction Insights into Carbon Utilization and Element Cycling Functions of Hydrothermarchaeota in Hydrothermal Sediment.</title>
        <authorList>
            <person name="Zhou Z."/>
            <person name="Liu Y."/>
            <person name="Xu W."/>
            <person name="Pan J."/>
            <person name="Luo Z.H."/>
            <person name="Li M."/>
        </authorList>
    </citation>
    <scope>NUCLEOTIDE SEQUENCE [LARGE SCALE GENOMIC DNA]</scope>
    <source>
        <strain evidence="7">HyVt-513</strain>
    </source>
</reference>
<keyword evidence="5 6" id="KW-0472">Membrane</keyword>
<protein>
    <submittedName>
        <fullName evidence="7">YihY family inner membrane protein</fullName>
    </submittedName>
</protein>
<evidence type="ECO:0000256" key="2">
    <source>
        <dbReference type="ARBA" id="ARBA00022475"/>
    </source>
</evidence>
<dbReference type="EMBL" id="DRNO01000105">
    <property type="protein sequence ID" value="HFC03531.1"/>
    <property type="molecule type" value="Genomic_DNA"/>
</dbReference>
<dbReference type="PANTHER" id="PTHR30213:SF0">
    <property type="entry name" value="UPF0761 MEMBRANE PROTEIN YIHY"/>
    <property type="match status" value="1"/>
</dbReference>
<dbReference type="GO" id="GO:0005886">
    <property type="term" value="C:plasma membrane"/>
    <property type="evidence" value="ECO:0007669"/>
    <property type="project" value="UniProtKB-SubCell"/>
</dbReference>